<dbReference type="PROSITE" id="PS50943">
    <property type="entry name" value="HTH_CROC1"/>
    <property type="match status" value="1"/>
</dbReference>
<gene>
    <name evidence="3" type="ORF">E1163_02225</name>
</gene>
<dbReference type="RefSeq" id="WP_155169027.1">
    <property type="nucleotide sequence ID" value="NZ_BAAAFL010000013.1"/>
</dbReference>
<keyword evidence="4" id="KW-1185">Reference proteome</keyword>
<dbReference type="CDD" id="cd00093">
    <property type="entry name" value="HTH_XRE"/>
    <property type="match status" value="1"/>
</dbReference>
<evidence type="ECO:0000313" key="3">
    <source>
        <dbReference type="EMBL" id="MTI23760.1"/>
    </source>
</evidence>
<comment type="caution">
    <text evidence="3">The sequence shown here is derived from an EMBL/GenBank/DDBJ whole genome shotgun (WGS) entry which is preliminary data.</text>
</comment>
<feature type="coiled-coil region" evidence="1">
    <location>
        <begin position="97"/>
        <end position="148"/>
    </location>
</feature>
<dbReference type="Gene3D" id="1.10.260.40">
    <property type="entry name" value="lambda repressor-like DNA-binding domains"/>
    <property type="match status" value="1"/>
</dbReference>
<dbReference type="EMBL" id="SMLW01000296">
    <property type="protein sequence ID" value="MTI23760.1"/>
    <property type="molecule type" value="Genomic_DNA"/>
</dbReference>
<dbReference type="Proteomes" id="UP000798808">
    <property type="component" value="Unassembled WGS sequence"/>
</dbReference>
<accession>A0ABW9RLI0</accession>
<proteinExistence type="predicted"/>
<evidence type="ECO:0000313" key="4">
    <source>
        <dbReference type="Proteomes" id="UP000798808"/>
    </source>
</evidence>
<dbReference type="SMART" id="SM00530">
    <property type="entry name" value="HTH_XRE"/>
    <property type="match status" value="1"/>
</dbReference>
<sequence length="164" mass="19116">MIKTTIEERIFFYRNLINCSQAELARRIGAETGKEPGRDVMSQYESGKRKVPSELVPVLAKIFGITADELFYKTEINDNKLDEAISGFEKEAEVKNNKLFQEAIAKLKEANQEIRRLKMENATYKKANEDYEHENARLSRLIENYRNHASMLFKDPQFEFGQDK</sequence>
<evidence type="ECO:0000256" key="1">
    <source>
        <dbReference type="SAM" id="Coils"/>
    </source>
</evidence>
<evidence type="ECO:0000259" key="2">
    <source>
        <dbReference type="PROSITE" id="PS50943"/>
    </source>
</evidence>
<organism evidence="3 4">
    <name type="scientific">Fulvivirga kasyanovii</name>
    <dbReference type="NCBI Taxonomy" id="396812"/>
    <lineage>
        <taxon>Bacteria</taxon>
        <taxon>Pseudomonadati</taxon>
        <taxon>Bacteroidota</taxon>
        <taxon>Cytophagia</taxon>
        <taxon>Cytophagales</taxon>
        <taxon>Fulvivirgaceae</taxon>
        <taxon>Fulvivirga</taxon>
    </lineage>
</organism>
<reference evidence="3 4" key="1">
    <citation type="submission" date="2019-02" db="EMBL/GenBank/DDBJ databases">
        <authorList>
            <person name="Goldberg S.R."/>
            <person name="Haltli B.A."/>
            <person name="Correa H."/>
            <person name="Russell K.G."/>
        </authorList>
    </citation>
    <scope>NUCLEOTIDE SEQUENCE [LARGE SCALE GENOMIC DNA]</scope>
    <source>
        <strain evidence="3 4">JCM 16186</strain>
    </source>
</reference>
<dbReference type="SUPFAM" id="SSF47413">
    <property type="entry name" value="lambda repressor-like DNA-binding domains"/>
    <property type="match status" value="1"/>
</dbReference>
<feature type="domain" description="HTH cro/C1-type" evidence="2">
    <location>
        <begin position="13"/>
        <end position="70"/>
    </location>
</feature>
<dbReference type="InterPro" id="IPR001387">
    <property type="entry name" value="Cro/C1-type_HTH"/>
</dbReference>
<protein>
    <submittedName>
        <fullName evidence="3">XRE family transcriptional regulator</fullName>
    </submittedName>
</protein>
<dbReference type="InterPro" id="IPR010982">
    <property type="entry name" value="Lambda_DNA-bd_dom_sf"/>
</dbReference>
<name>A0ABW9RLI0_9BACT</name>
<keyword evidence="1" id="KW-0175">Coiled coil</keyword>